<accession>A0A016WR05</accession>
<dbReference type="Proteomes" id="UP000024635">
    <property type="component" value="Unassembled WGS sequence"/>
</dbReference>
<keyword evidence="2" id="KW-1185">Reference proteome</keyword>
<name>A0A016WR05_9BILA</name>
<evidence type="ECO:0000313" key="1">
    <source>
        <dbReference type="EMBL" id="EYC42254.1"/>
    </source>
</evidence>
<sequence length="109" mass="12703">MKLTQFTDTTSRKCKRVTFVIKKRLPICEDTPVNMANLPLICASDDNDSLRKFGHFSPWIHGFSFCFLCHTQISSLKPPWVLHSRHMLTFCSLAKVVFARVWVRLFDKN</sequence>
<evidence type="ECO:0000313" key="2">
    <source>
        <dbReference type="Proteomes" id="UP000024635"/>
    </source>
</evidence>
<comment type="caution">
    <text evidence="1">The sequence shown here is derived from an EMBL/GenBank/DDBJ whole genome shotgun (WGS) entry which is preliminary data.</text>
</comment>
<dbReference type="AlphaFoldDB" id="A0A016WR05"/>
<protein>
    <submittedName>
        <fullName evidence="1">Uncharacterized protein</fullName>
    </submittedName>
</protein>
<reference evidence="2" key="1">
    <citation type="journal article" date="2015" name="Nat. Genet.">
        <title>The genome and transcriptome of the zoonotic hookworm Ancylostoma ceylanicum identify infection-specific gene families.</title>
        <authorList>
            <person name="Schwarz E.M."/>
            <person name="Hu Y."/>
            <person name="Antoshechkin I."/>
            <person name="Miller M.M."/>
            <person name="Sternberg P.W."/>
            <person name="Aroian R.V."/>
        </authorList>
    </citation>
    <scope>NUCLEOTIDE SEQUENCE</scope>
    <source>
        <strain evidence="2">HY135</strain>
    </source>
</reference>
<organism evidence="1 2">
    <name type="scientific">Ancylostoma ceylanicum</name>
    <dbReference type="NCBI Taxonomy" id="53326"/>
    <lineage>
        <taxon>Eukaryota</taxon>
        <taxon>Metazoa</taxon>
        <taxon>Ecdysozoa</taxon>
        <taxon>Nematoda</taxon>
        <taxon>Chromadorea</taxon>
        <taxon>Rhabditida</taxon>
        <taxon>Rhabditina</taxon>
        <taxon>Rhabditomorpha</taxon>
        <taxon>Strongyloidea</taxon>
        <taxon>Ancylostomatidae</taxon>
        <taxon>Ancylostomatinae</taxon>
        <taxon>Ancylostoma</taxon>
    </lineage>
</organism>
<proteinExistence type="predicted"/>
<gene>
    <name evidence="1" type="primary">Acey_s0538.g3141</name>
    <name evidence="1" type="ORF">Y032_0538g3141</name>
</gene>
<dbReference type="EMBL" id="JARK01000138">
    <property type="protein sequence ID" value="EYC42254.1"/>
    <property type="molecule type" value="Genomic_DNA"/>
</dbReference>